<dbReference type="EMBL" id="VTEG01000002">
    <property type="protein sequence ID" value="TYS00668.1"/>
    <property type="molecule type" value="Genomic_DNA"/>
</dbReference>
<name>A0A5D4MGN5_9BACI</name>
<organism evidence="2 3">
    <name type="scientific">Rossellomorea vietnamensis</name>
    <dbReference type="NCBI Taxonomy" id="218284"/>
    <lineage>
        <taxon>Bacteria</taxon>
        <taxon>Bacillati</taxon>
        <taxon>Bacillota</taxon>
        <taxon>Bacilli</taxon>
        <taxon>Bacillales</taxon>
        <taxon>Bacillaceae</taxon>
        <taxon>Rossellomorea</taxon>
    </lineage>
</organism>
<proteinExistence type="predicted"/>
<feature type="domain" description="DinB-like" evidence="1">
    <location>
        <begin position="3"/>
        <end position="134"/>
    </location>
</feature>
<dbReference type="SUPFAM" id="SSF109854">
    <property type="entry name" value="DinB/YfiT-like putative metalloenzymes"/>
    <property type="match status" value="1"/>
</dbReference>
<gene>
    <name evidence="2" type="ORF">FZC84_03995</name>
</gene>
<accession>A0A5D4MGN5</accession>
<dbReference type="Proteomes" id="UP000325182">
    <property type="component" value="Unassembled WGS sequence"/>
</dbReference>
<dbReference type="InterPro" id="IPR034660">
    <property type="entry name" value="DinB/YfiT-like"/>
</dbReference>
<protein>
    <submittedName>
        <fullName evidence="2">DinB family protein</fullName>
    </submittedName>
</protein>
<reference evidence="2 3" key="1">
    <citation type="submission" date="2019-08" db="EMBL/GenBank/DDBJ databases">
        <title>Bacillus genomes from the desert of Cuatro Cienegas, Coahuila.</title>
        <authorList>
            <person name="Olmedo-Alvarez G."/>
        </authorList>
    </citation>
    <scope>NUCLEOTIDE SEQUENCE [LARGE SCALE GENOMIC DNA]</scope>
    <source>
        <strain evidence="2 3">CH128b_4D</strain>
    </source>
</reference>
<dbReference type="Pfam" id="PF12867">
    <property type="entry name" value="DinB_2"/>
    <property type="match status" value="1"/>
</dbReference>
<dbReference type="InterPro" id="IPR024775">
    <property type="entry name" value="DinB-like"/>
</dbReference>
<dbReference type="AlphaFoldDB" id="A0A5D4MGN5"/>
<comment type="caution">
    <text evidence="2">The sequence shown here is derived from an EMBL/GenBank/DDBJ whole genome shotgun (WGS) entry which is preliminary data.</text>
</comment>
<evidence type="ECO:0000313" key="3">
    <source>
        <dbReference type="Proteomes" id="UP000325182"/>
    </source>
</evidence>
<evidence type="ECO:0000313" key="2">
    <source>
        <dbReference type="EMBL" id="TYS00668.1"/>
    </source>
</evidence>
<sequence length="160" mass="18229">MTLHSLVFGLSDKWLVSDEGEGTWNAIQAADHLIECENYNWIPRLETILEEGEKTVFPPFDRFAHLNNVQSVPLKQLLEELQKGREENILKMKALVNPETDLERTGLHPAFGVVKARDLLSTWVVHDLTHIAQISRILAEGYREDVGPWKEYLGILNNGS</sequence>
<dbReference type="RefSeq" id="WP_148953057.1">
    <property type="nucleotide sequence ID" value="NZ_VTEG01000002.1"/>
</dbReference>
<dbReference type="Gene3D" id="1.20.120.450">
    <property type="entry name" value="dinb family like domain"/>
    <property type="match status" value="1"/>
</dbReference>
<evidence type="ECO:0000259" key="1">
    <source>
        <dbReference type="Pfam" id="PF12867"/>
    </source>
</evidence>